<name>A0A0H4WT34_9BACT</name>
<dbReference type="PATRIC" id="fig|1297742.4.peg.2908"/>
<dbReference type="STRING" id="1297742.A176_002881"/>
<gene>
    <name evidence="1" type="ORF">A176_002881</name>
</gene>
<keyword evidence="2" id="KW-1185">Reference proteome</keyword>
<dbReference type="RefSeq" id="WP_002636470.1">
    <property type="nucleotide sequence ID" value="NZ_CP012109.1"/>
</dbReference>
<reference evidence="1 2" key="1">
    <citation type="journal article" date="2016" name="PLoS ONE">
        <title>Complete Genome Sequence and Comparative Genomics of a Novel Myxobacterium Myxococcus hansupus.</title>
        <authorList>
            <person name="Sharma G."/>
            <person name="Narwani T."/>
            <person name="Subramanian S."/>
        </authorList>
    </citation>
    <scope>NUCLEOTIDE SEQUENCE [LARGE SCALE GENOMIC DNA]</scope>
    <source>
        <strain evidence="2">mixupus</strain>
    </source>
</reference>
<evidence type="ECO:0000313" key="2">
    <source>
        <dbReference type="Proteomes" id="UP000009026"/>
    </source>
</evidence>
<protein>
    <submittedName>
        <fullName evidence="1">Uncharacterized protein</fullName>
    </submittedName>
</protein>
<dbReference type="Proteomes" id="UP000009026">
    <property type="component" value="Chromosome"/>
</dbReference>
<proteinExistence type="predicted"/>
<evidence type="ECO:0000313" key="1">
    <source>
        <dbReference type="EMBL" id="AKQ65969.1"/>
    </source>
</evidence>
<dbReference type="KEGG" id="mym:A176_002881"/>
<accession>A0A0H4WT34</accession>
<dbReference type="EMBL" id="CP012109">
    <property type="protein sequence ID" value="AKQ65969.1"/>
    <property type="molecule type" value="Genomic_DNA"/>
</dbReference>
<dbReference type="AlphaFoldDB" id="A0A0H4WT34"/>
<sequence>MHGVITLRDVVANLGVVLREFGAVCVVRCLVASLRRQRTTFLEIALCPKRP</sequence>
<organism evidence="1 2">
    <name type="scientific">Pseudomyxococcus hansupus</name>
    <dbReference type="NCBI Taxonomy" id="1297742"/>
    <lineage>
        <taxon>Bacteria</taxon>
        <taxon>Pseudomonadati</taxon>
        <taxon>Myxococcota</taxon>
        <taxon>Myxococcia</taxon>
        <taxon>Myxococcales</taxon>
        <taxon>Cystobacterineae</taxon>
        <taxon>Myxococcaceae</taxon>
        <taxon>Pseudomyxococcus</taxon>
    </lineage>
</organism>